<feature type="transmembrane region" description="Helical" evidence="7">
    <location>
        <begin position="116"/>
        <end position="136"/>
    </location>
</feature>
<evidence type="ECO:0008006" key="10">
    <source>
        <dbReference type="Google" id="ProtNLM"/>
    </source>
</evidence>
<evidence type="ECO:0000256" key="2">
    <source>
        <dbReference type="ARBA" id="ARBA00006679"/>
    </source>
</evidence>
<evidence type="ECO:0000256" key="4">
    <source>
        <dbReference type="ARBA" id="ARBA00022692"/>
    </source>
</evidence>
<evidence type="ECO:0000256" key="1">
    <source>
        <dbReference type="ARBA" id="ARBA00004651"/>
    </source>
</evidence>
<evidence type="ECO:0000256" key="7">
    <source>
        <dbReference type="SAM" id="Phobius"/>
    </source>
</evidence>
<feature type="transmembrane region" description="Helical" evidence="7">
    <location>
        <begin position="58"/>
        <end position="76"/>
    </location>
</feature>
<dbReference type="AlphaFoldDB" id="A0A4Y3NAF6"/>
<dbReference type="InterPro" id="IPR032808">
    <property type="entry name" value="DoxX"/>
</dbReference>
<gene>
    <name evidence="8" type="ORF">AAU01_15850</name>
</gene>
<protein>
    <recommendedName>
        <fullName evidence="10">DoxX family protein</fullName>
    </recommendedName>
</protein>
<name>A0A4Y3NAF6_PAEAU</name>
<evidence type="ECO:0000256" key="6">
    <source>
        <dbReference type="ARBA" id="ARBA00023136"/>
    </source>
</evidence>
<evidence type="ECO:0000256" key="3">
    <source>
        <dbReference type="ARBA" id="ARBA00022475"/>
    </source>
</evidence>
<keyword evidence="3" id="KW-1003">Cell membrane</keyword>
<dbReference type="PANTHER" id="PTHR33452">
    <property type="entry name" value="OXIDOREDUCTASE CATD-RELATED"/>
    <property type="match status" value="1"/>
</dbReference>
<evidence type="ECO:0000313" key="9">
    <source>
        <dbReference type="Proteomes" id="UP000317715"/>
    </source>
</evidence>
<keyword evidence="9" id="KW-1185">Reference proteome</keyword>
<comment type="subcellular location">
    <subcellularLocation>
        <location evidence="1">Cell membrane</location>
        <topology evidence="1">Multi-pass membrane protein</topology>
    </subcellularLocation>
</comment>
<dbReference type="GO" id="GO:0005886">
    <property type="term" value="C:plasma membrane"/>
    <property type="evidence" value="ECO:0007669"/>
    <property type="project" value="UniProtKB-SubCell"/>
</dbReference>
<reference evidence="8 9" key="1">
    <citation type="submission" date="2019-06" db="EMBL/GenBank/DDBJ databases">
        <title>Whole genome shotgun sequence of Paenarthrobacter aurescens NBRC 12136.</title>
        <authorList>
            <person name="Hosoyama A."/>
            <person name="Uohara A."/>
            <person name="Ohji S."/>
            <person name="Ichikawa N."/>
        </authorList>
    </citation>
    <scope>NUCLEOTIDE SEQUENCE [LARGE SCALE GENOMIC DNA]</scope>
    <source>
        <strain evidence="8 9">NBRC 12136</strain>
    </source>
</reference>
<proteinExistence type="inferred from homology"/>
<keyword evidence="4 7" id="KW-0812">Transmembrane</keyword>
<dbReference type="Proteomes" id="UP000317715">
    <property type="component" value="Unassembled WGS sequence"/>
</dbReference>
<comment type="similarity">
    <text evidence="2">Belongs to the DoxX family.</text>
</comment>
<feature type="transmembrane region" description="Helical" evidence="7">
    <location>
        <begin position="20"/>
        <end position="38"/>
    </location>
</feature>
<comment type="caution">
    <text evidence="8">The sequence shown here is derived from an EMBL/GenBank/DDBJ whole genome shotgun (WGS) entry which is preliminary data.</text>
</comment>
<dbReference type="InterPro" id="IPR051907">
    <property type="entry name" value="DoxX-like_oxidoreductase"/>
</dbReference>
<keyword evidence="5 7" id="KW-1133">Transmembrane helix</keyword>
<dbReference type="EMBL" id="BJMD01000008">
    <property type="protein sequence ID" value="GEB18830.1"/>
    <property type="molecule type" value="Genomic_DNA"/>
</dbReference>
<sequence>MEPVKFLHPSPTSSARGVTILRVVFGALLMVHGFQKFMAGHAAFAASVAAMGVQKPEIVAWLVIAGELGLGLLLVLGALTRVAGFLAAIMFAGIWFVTEAGKPLLTDKSGVTAELLIIYVAISIAFVFLGPGALSLDRKLARQSARAGR</sequence>
<accession>A0A4Y3NAF6</accession>
<evidence type="ECO:0000256" key="5">
    <source>
        <dbReference type="ARBA" id="ARBA00022989"/>
    </source>
</evidence>
<organism evidence="8 9">
    <name type="scientific">Paenarthrobacter aurescens</name>
    <name type="common">Arthrobacter aurescens</name>
    <dbReference type="NCBI Taxonomy" id="43663"/>
    <lineage>
        <taxon>Bacteria</taxon>
        <taxon>Bacillati</taxon>
        <taxon>Actinomycetota</taxon>
        <taxon>Actinomycetes</taxon>
        <taxon>Micrococcales</taxon>
        <taxon>Micrococcaceae</taxon>
        <taxon>Paenarthrobacter</taxon>
    </lineage>
</organism>
<dbReference type="Pfam" id="PF07681">
    <property type="entry name" value="DoxX"/>
    <property type="match status" value="1"/>
</dbReference>
<keyword evidence="6 7" id="KW-0472">Membrane</keyword>
<feature type="transmembrane region" description="Helical" evidence="7">
    <location>
        <begin position="83"/>
        <end position="104"/>
    </location>
</feature>
<evidence type="ECO:0000313" key="8">
    <source>
        <dbReference type="EMBL" id="GEB18830.1"/>
    </source>
</evidence>
<dbReference type="PANTHER" id="PTHR33452:SF1">
    <property type="entry name" value="INNER MEMBRANE PROTEIN YPHA-RELATED"/>
    <property type="match status" value="1"/>
</dbReference>